<gene>
    <name evidence="1" type="ORF">BH720_013520</name>
</gene>
<protein>
    <submittedName>
        <fullName evidence="1">Uncharacterized protein</fullName>
    </submittedName>
</protein>
<evidence type="ECO:0000313" key="1">
    <source>
        <dbReference type="EMBL" id="XPM66292.1"/>
    </source>
</evidence>
<proteinExistence type="predicted"/>
<keyword evidence="2" id="KW-1185">Reference proteome</keyword>
<dbReference type="Proteomes" id="UP000095472">
    <property type="component" value="Chromosome"/>
</dbReference>
<evidence type="ECO:0000313" key="2">
    <source>
        <dbReference type="Proteomes" id="UP000095472"/>
    </source>
</evidence>
<accession>A0ACD5GZV9</accession>
<name>A0ACD5GZV9_9CYAN</name>
<sequence>MQNIIKLNPSYHSLFPWASLLEKADNFDFAQPKGTKLAITKEDSRMAQVRSKCYEI</sequence>
<reference evidence="1 2" key="1">
    <citation type="journal article" date="2016" name="Genome Announc.">
        <title>Draft Genome Sequence of the Thermotolerant Cyanobacterium Desertifilum sp. IPPAS B-1220.</title>
        <authorList>
            <person name="Mironov K.S."/>
            <person name="Sinetova M.A."/>
            <person name="Bolatkhan K."/>
            <person name="Zayadan B.K."/>
            <person name="Ustinova V.V."/>
            <person name="Kupriyanova E.V."/>
            <person name="Skrypnik A.N."/>
            <person name="Gogoleva N.E."/>
            <person name="Gogolev Y.V."/>
            <person name="Los D.A."/>
        </authorList>
    </citation>
    <scope>NUCLEOTIDE SEQUENCE [LARGE SCALE GENOMIC DNA]</scope>
    <source>
        <strain evidence="1 2">IPPAS B-1220</strain>
    </source>
</reference>
<organism evidence="1 2">
    <name type="scientific">Desertifilum tharense IPPAS B-1220</name>
    <dbReference type="NCBI Taxonomy" id="1781255"/>
    <lineage>
        <taxon>Bacteria</taxon>
        <taxon>Bacillati</taxon>
        <taxon>Cyanobacteriota</taxon>
        <taxon>Cyanophyceae</taxon>
        <taxon>Desertifilales</taxon>
        <taxon>Desertifilaceae</taxon>
        <taxon>Desertifilum</taxon>
    </lineage>
</organism>
<dbReference type="EMBL" id="CP182909">
    <property type="protein sequence ID" value="XPM66292.1"/>
    <property type="molecule type" value="Genomic_DNA"/>
</dbReference>